<evidence type="ECO:0000256" key="1">
    <source>
        <dbReference type="SAM" id="MobiDB-lite"/>
    </source>
</evidence>
<name>A0ABQ3GSP2_9GAMM</name>
<accession>A0ABQ3GSP2</accession>
<dbReference type="Proteomes" id="UP000610203">
    <property type="component" value="Unassembled WGS sequence"/>
</dbReference>
<keyword evidence="2" id="KW-0812">Transmembrane</keyword>
<keyword evidence="2" id="KW-0472">Membrane</keyword>
<feature type="compositionally biased region" description="Low complexity" evidence="1">
    <location>
        <begin position="9"/>
        <end position="36"/>
    </location>
</feature>
<keyword evidence="4" id="KW-1185">Reference proteome</keyword>
<gene>
    <name evidence="3" type="ORF">GCM10016272_16140</name>
</gene>
<dbReference type="Pfam" id="PF11906">
    <property type="entry name" value="DUF3426"/>
    <property type="match status" value="1"/>
</dbReference>
<reference evidence="4" key="1">
    <citation type="journal article" date="2019" name="Int. J. Syst. Evol. Microbiol.">
        <title>The Global Catalogue of Microorganisms (GCM) 10K type strain sequencing project: providing services to taxonomists for standard genome sequencing and annotation.</title>
        <authorList>
            <consortium name="The Broad Institute Genomics Platform"/>
            <consortium name="The Broad Institute Genome Sequencing Center for Infectious Disease"/>
            <person name="Wu L."/>
            <person name="Ma J."/>
        </authorList>
    </citation>
    <scope>NUCLEOTIDE SEQUENCE [LARGE SCALE GENOMIC DNA]</scope>
    <source>
        <strain evidence="4">KCTC 42280</strain>
    </source>
</reference>
<comment type="caution">
    <text evidence="3">The sequence shown here is derived from an EMBL/GenBank/DDBJ whole genome shotgun (WGS) entry which is preliminary data.</text>
</comment>
<feature type="transmembrane region" description="Helical" evidence="2">
    <location>
        <begin position="191"/>
        <end position="213"/>
    </location>
</feature>
<feature type="region of interest" description="Disordered" evidence="1">
    <location>
        <begin position="1"/>
        <end position="40"/>
    </location>
</feature>
<evidence type="ECO:0000313" key="3">
    <source>
        <dbReference type="EMBL" id="GHD32892.1"/>
    </source>
</evidence>
<evidence type="ECO:0000256" key="2">
    <source>
        <dbReference type="SAM" id="Phobius"/>
    </source>
</evidence>
<dbReference type="EMBL" id="BMZR01000003">
    <property type="protein sequence ID" value="GHD32892.1"/>
    <property type="molecule type" value="Genomic_DNA"/>
</dbReference>
<keyword evidence="2" id="KW-1133">Transmembrane helix</keyword>
<proteinExistence type="predicted"/>
<organism evidence="3 4">
    <name type="scientific">Psychrobacter glaciei</name>
    <dbReference type="NCBI Taxonomy" id="619771"/>
    <lineage>
        <taxon>Bacteria</taxon>
        <taxon>Pseudomonadati</taxon>
        <taxon>Pseudomonadota</taxon>
        <taxon>Gammaproteobacteria</taxon>
        <taxon>Moraxellales</taxon>
        <taxon>Moraxellaceae</taxon>
        <taxon>Psychrobacter</taxon>
    </lineage>
</organism>
<sequence length="343" mass="37580">MVNRHLIVTTDTPPNPTDSTTTNPNNTSNAKPSNNKQSSTVFSNTLIHDGLIYDDMDIEESDDNNLEYDSLASMDAWLSKADHSSHTTSITSKQHNNLDKSDESAAQVALSSAEANNIHANIDDTTDNAWLEDLLKEQSKNDNTVQEDTDLSQLLLSMGVPFKDEDRTHEERVKKMEAQAKFTPTPARRSIASLLWTLGCLVLVLLLFAQYVIFNLETLVKNPAHAERLQTLCTIAACSLPSADLAALTITELSHKPSQIKTTGTFSEVSATLNNQSVQAQLYPSVKVSVYGANALLGEFIAAPDDYLLSTQSQIAADSRRQLLFTIPVANAQIREVSVSPVY</sequence>
<protein>
    <recommendedName>
        <fullName evidence="5">DUF3426 domain-containing protein</fullName>
    </recommendedName>
</protein>
<dbReference type="InterPro" id="IPR021834">
    <property type="entry name" value="DUF3426"/>
</dbReference>
<evidence type="ECO:0008006" key="5">
    <source>
        <dbReference type="Google" id="ProtNLM"/>
    </source>
</evidence>
<evidence type="ECO:0000313" key="4">
    <source>
        <dbReference type="Proteomes" id="UP000610203"/>
    </source>
</evidence>